<dbReference type="EMBL" id="GBXM01008109">
    <property type="protein sequence ID" value="JAI00469.1"/>
    <property type="molecule type" value="Transcribed_RNA"/>
</dbReference>
<protein>
    <submittedName>
        <fullName evidence="1">Uncharacterized protein</fullName>
    </submittedName>
</protein>
<proteinExistence type="predicted"/>
<dbReference type="AlphaFoldDB" id="A0A0E9XFL5"/>
<reference evidence="1" key="2">
    <citation type="journal article" date="2015" name="Fish Shellfish Immunol.">
        <title>Early steps in the European eel (Anguilla anguilla)-Vibrio vulnificus interaction in the gills: Role of the RtxA13 toxin.</title>
        <authorList>
            <person name="Callol A."/>
            <person name="Pajuelo D."/>
            <person name="Ebbesson L."/>
            <person name="Teles M."/>
            <person name="MacKenzie S."/>
            <person name="Amaro C."/>
        </authorList>
    </citation>
    <scope>NUCLEOTIDE SEQUENCE</scope>
</reference>
<sequence length="21" mass="2237">MASSKACLARAQAWSGELRIS</sequence>
<reference evidence="1" key="1">
    <citation type="submission" date="2014-11" db="EMBL/GenBank/DDBJ databases">
        <authorList>
            <person name="Amaro Gonzalez C."/>
        </authorList>
    </citation>
    <scope>NUCLEOTIDE SEQUENCE</scope>
</reference>
<organism evidence="1">
    <name type="scientific">Anguilla anguilla</name>
    <name type="common">European freshwater eel</name>
    <name type="synonym">Muraena anguilla</name>
    <dbReference type="NCBI Taxonomy" id="7936"/>
    <lineage>
        <taxon>Eukaryota</taxon>
        <taxon>Metazoa</taxon>
        <taxon>Chordata</taxon>
        <taxon>Craniata</taxon>
        <taxon>Vertebrata</taxon>
        <taxon>Euteleostomi</taxon>
        <taxon>Actinopterygii</taxon>
        <taxon>Neopterygii</taxon>
        <taxon>Teleostei</taxon>
        <taxon>Anguilliformes</taxon>
        <taxon>Anguillidae</taxon>
        <taxon>Anguilla</taxon>
    </lineage>
</organism>
<name>A0A0E9XFL5_ANGAN</name>
<evidence type="ECO:0000313" key="1">
    <source>
        <dbReference type="EMBL" id="JAI00469.1"/>
    </source>
</evidence>
<accession>A0A0E9XFL5</accession>